<sequence>MEQYTSEIRLFGFDFAPKGWAKCEGQLLPVSSNPALYALLGNRFGGDGKTNFALPDLRGRVVIGSGAGYPAFLYAGEQAHRLTIKEMPAHNHGAMASSEDANDTALANNFWAANTGYAKSNNRIMSDKALAPTGDNLQHENMSPYLSLNYCICLDGMHPTESFNDDEEFTGAIKALSIPLVPKNWLFCDGRKLKVSAYFNLFSVIGYTYGGEGDTFCLPDLRGKAAVSYGTTNELTSYELGENAGEKEVILTKAQLPRHRHNTNAGLSGNDAKPANNVWANGPTRPAIVNYAKNKGKGALMNTNAIGKTGGDLPHNNMMPFLALNYYINAGGYASQNKY</sequence>
<dbReference type="InterPro" id="IPR037053">
    <property type="entry name" value="Phage_tail_collar_dom_sf"/>
</dbReference>
<protein>
    <recommendedName>
        <fullName evidence="2">Phage tail collar domain-containing protein</fullName>
    </recommendedName>
</protein>
<organism evidence="3 4">
    <name type="scientific">Flavobacterium solisilvae</name>
    <dbReference type="NCBI Taxonomy" id="1852019"/>
    <lineage>
        <taxon>Bacteria</taxon>
        <taxon>Pseudomonadati</taxon>
        <taxon>Bacteroidota</taxon>
        <taxon>Flavobacteriia</taxon>
        <taxon>Flavobacteriales</taxon>
        <taxon>Flavobacteriaceae</taxon>
        <taxon>Flavobacterium</taxon>
    </lineage>
</organism>
<gene>
    <name evidence="3" type="ORF">G6042_00995</name>
</gene>
<evidence type="ECO:0000256" key="1">
    <source>
        <dbReference type="SAM" id="MobiDB-lite"/>
    </source>
</evidence>
<reference evidence="3 4" key="1">
    <citation type="submission" date="2020-02" db="EMBL/GenBank/DDBJ databases">
        <title>Flavobacterium sp. genome.</title>
        <authorList>
            <person name="Jung H.S."/>
            <person name="Baek J.H."/>
            <person name="Jeon C.O."/>
        </authorList>
    </citation>
    <scope>NUCLEOTIDE SEQUENCE [LARGE SCALE GENOMIC DNA]</scope>
    <source>
        <strain evidence="3 4">SE-s27</strain>
    </source>
</reference>
<keyword evidence="4" id="KW-1185">Reference proteome</keyword>
<dbReference type="Proteomes" id="UP000767947">
    <property type="component" value="Unassembled WGS sequence"/>
</dbReference>
<evidence type="ECO:0000313" key="4">
    <source>
        <dbReference type="Proteomes" id="UP000767947"/>
    </source>
</evidence>
<dbReference type="Pfam" id="PF07484">
    <property type="entry name" value="Collar"/>
    <property type="match status" value="2"/>
</dbReference>
<comment type="caution">
    <text evidence="3">The sequence shown here is derived from an EMBL/GenBank/DDBJ whole genome shotgun (WGS) entry which is preliminary data.</text>
</comment>
<feature type="domain" description="Phage tail collar" evidence="2">
    <location>
        <begin position="7"/>
        <end position="62"/>
    </location>
</feature>
<feature type="region of interest" description="Disordered" evidence="1">
    <location>
        <begin position="260"/>
        <end position="279"/>
    </location>
</feature>
<dbReference type="RefSeq" id="WP_169522403.1">
    <property type="nucleotide sequence ID" value="NZ_JAAMPT010000181.1"/>
</dbReference>
<dbReference type="Gene3D" id="3.90.1340.10">
    <property type="entry name" value="Phage tail collar domain"/>
    <property type="match status" value="2"/>
</dbReference>
<name>A0ABX1QP92_9FLAO</name>
<feature type="domain" description="Phage tail collar" evidence="2">
    <location>
        <begin position="171"/>
        <end position="225"/>
    </location>
</feature>
<proteinExistence type="predicted"/>
<evidence type="ECO:0000313" key="3">
    <source>
        <dbReference type="EMBL" id="NMH23842.1"/>
    </source>
</evidence>
<accession>A0ABX1QP92</accession>
<dbReference type="InterPro" id="IPR011083">
    <property type="entry name" value="Phage_tail_collar_dom"/>
</dbReference>
<dbReference type="EMBL" id="JAAMPT010000181">
    <property type="protein sequence ID" value="NMH23842.1"/>
    <property type="molecule type" value="Genomic_DNA"/>
</dbReference>
<dbReference type="SUPFAM" id="SSF88874">
    <property type="entry name" value="Receptor-binding domain of short tail fibre protein gp12"/>
    <property type="match status" value="2"/>
</dbReference>
<evidence type="ECO:0000259" key="2">
    <source>
        <dbReference type="Pfam" id="PF07484"/>
    </source>
</evidence>